<name>A0ABQ7TQ94_PHRPL</name>
<dbReference type="Proteomes" id="UP000826234">
    <property type="component" value="Unassembled WGS sequence"/>
</dbReference>
<dbReference type="Gene3D" id="2.60.40.10">
    <property type="entry name" value="Immunoglobulins"/>
    <property type="match status" value="1"/>
</dbReference>
<keyword evidence="3" id="KW-1185">Reference proteome</keyword>
<gene>
    <name evidence="2" type="ORF">JD844_006113</name>
</gene>
<feature type="transmembrane region" description="Helical" evidence="1">
    <location>
        <begin position="295"/>
        <end position="316"/>
    </location>
</feature>
<proteinExistence type="predicted"/>
<evidence type="ECO:0000256" key="1">
    <source>
        <dbReference type="SAM" id="Phobius"/>
    </source>
</evidence>
<keyword evidence="1" id="KW-1133">Transmembrane helix</keyword>
<dbReference type="InterPro" id="IPR036179">
    <property type="entry name" value="Ig-like_dom_sf"/>
</dbReference>
<evidence type="ECO:0000313" key="2">
    <source>
        <dbReference type="EMBL" id="KAH0631667.1"/>
    </source>
</evidence>
<sequence>MISPGLLTTSLKELVATQVYLPAVSLVTFLRTSFWLWFESTSVSGTGSPSLTQEMVNTELPEVMQFKEVNVSSCRRGSVSVYDDRIRSRSVFRGVADVEGAAMLHDLPSAVGLPRDKERLACLMGQDQLHPSEPPAVSEGLWGDLWGETDRLTFFDGVRGFQQDGDVLTVNWQLTQSQGGHEIGVTLDPPEPVAGKNITLIPGGYVEDIGICFWLRGRGDEKHRILTYFPPPLFIQEDGPAYTGRETIGEDCSMHIRELKAADTGNYTILKNKLRASENTGNPEAKKVDGVPSGFIAGTAAGSFLGLMLTGSLVYYRLFSTSSL</sequence>
<reference evidence="2 3" key="1">
    <citation type="journal article" date="2022" name="Gigascience">
        <title>A chromosome-level genome assembly and annotation of the desert horned lizard, Phrynosoma platyrhinos, provides insight into chromosomal rearrangements among reptiles.</title>
        <authorList>
            <person name="Koochekian N."/>
            <person name="Ascanio A."/>
            <person name="Farleigh K."/>
            <person name="Card D.C."/>
            <person name="Schield D.R."/>
            <person name="Castoe T.A."/>
            <person name="Jezkova T."/>
        </authorList>
    </citation>
    <scope>NUCLEOTIDE SEQUENCE [LARGE SCALE GENOMIC DNA]</scope>
    <source>
        <strain evidence="2">NK-2021</strain>
    </source>
</reference>
<dbReference type="SUPFAM" id="SSF48726">
    <property type="entry name" value="Immunoglobulin"/>
    <property type="match status" value="1"/>
</dbReference>
<comment type="caution">
    <text evidence="2">The sequence shown here is derived from an EMBL/GenBank/DDBJ whole genome shotgun (WGS) entry which is preliminary data.</text>
</comment>
<protein>
    <submittedName>
        <fullName evidence="2">Uncharacterized protein</fullName>
    </submittedName>
</protein>
<dbReference type="EMBL" id="JAIPUX010000035">
    <property type="protein sequence ID" value="KAH0631667.1"/>
    <property type="molecule type" value="Genomic_DNA"/>
</dbReference>
<keyword evidence="1" id="KW-0472">Membrane</keyword>
<dbReference type="InterPro" id="IPR013783">
    <property type="entry name" value="Ig-like_fold"/>
</dbReference>
<evidence type="ECO:0000313" key="3">
    <source>
        <dbReference type="Proteomes" id="UP000826234"/>
    </source>
</evidence>
<organism evidence="2 3">
    <name type="scientific">Phrynosoma platyrhinos</name>
    <name type="common">Desert horned lizard</name>
    <dbReference type="NCBI Taxonomy" id="52577"/>
    <lineage>
        <taxon>Eukaryota</taxon>
        <taxon>Metazoa</taxon>
        <taxon>Chordata</taxon>
        <taxon>Craniata</taxon>
        <taxon>Vertebrata</taxon>
        <taxon>Euteleostomi</taxon>
        <taxon>Lepidosauria</taxon>
        <taxon>Squamata</taxon>
        <taxon>Bifurcata</taxon>
        <taxon>Unidentata</taxon>
        <taxon>Episquamata</taxon>
        <taxon>Toxicofera</taxon>
        <taxon>Iguania</taxon>
        <taxon>Phrynosomatidae</taxon>
        <taxon>Phrynosomatinae</taxon>
        <taxon>Phrynosoma</taxon>
    </lineage>
</organism>
<keyword evidence="1" id="KW-0812">Transmembrane</keyword>
<accession>A0ABQ7TQ94</accession>